<dbReference type="InterPro" id="IPR047262">
    <property type="entry name" value="PRX-like1"/>
</dbReference>
<dbReference type="EMBL" id="JAHHHN010000007">
    <property type="protein sequence ID" value="MBW4562184.1"/>
    <property type="molecule type" value="Genomic_DNA"/>
</dbReference>
<evidence type="ECO:0000313" key="4">
    <source>
        <dbReference type="Proteomes" id="UP000715781"/>
    </source>
</evidence>
<dbReference type="SUPFAM" id="SSF52833">
    <property type="entry name" value="Thioredoxin-like"/>
    <property type="match status" value="1"/>
</dbReference>
<feature type="region of interest" description="Disordered" evidence="1">
    <location>
        <begin position="170"/>
        <end position="194"/>
    </location>
</feature>
<protein>
    <submittedName>
        <fullName evidence="3">Thioredoxin family protein</fullName>
    </submittedName>
</protein>
<dbReference type="InterPro" id="IPR036249">
    <property type="entry name" value="Thioredoxin-like_sf"/>
</dbReference>
<dbReference type="Proteomes" id="UP000715781">
    <property type="component" value="Unassembled WGS sequence"/>
</dbReference>
<dbReference type="GO" id="GO:0016491">
    <property type="term" value="F:oxidoreductase activity"/>
    <property type="evidence" value="ECO:0007669"/>
    <property type="project" value="InterPro"/>
</dbReference>
<evidence type="ECO:0000313" key="3">
    <source>
        <dbReference type="EMBL" id="MBW4562184.1"/>
    </source>
</evidence>
<proteinExistence type="predicted"/>
<dbReference type="PANTHER" id="PTHR43640:SF1">
    <property type="entry name" value="THIOREDOXIN-DEPENDENT PEROXIREDOXIN"/>
    <property type="match status" value="1"/>
</dbReference>
<sequence length="194" mass="21259">MVLTASTMLPLGTIAPDFHLPEVVSFKTISLSTFADKKALLVMFICRHCPFVKHIKEQLALLGKDYFNSDLGIVAISANDVKNYPDDAPELLKEMATELGLQFPLCYDETQETAKAYTAACTPDFFVFNGARKLVYRGQLDDSRPSNGKPVTGADLRAAIEAVLAGKPVQDEQKPSIGCNIKWKPGNEPSYTNS</sequence>
<accession>A0A951PXS6</accession>
<dbReference type="PANTHER" id="PTHR43640">
    <property type="entry name" value="OS07G0260300 PROTEIN"/>
    <property type="match status" value="1"/>
</dbReference>
<feature type="domain" description="Thioredoxin" evidence="2">
    <location>
        <begin position="9"/>
        <end position="165"/>
    </location>
</feature>
<gene>
    <name evidence="3" type="ORF">KME32_13720</name>
</gene>
<comment type="caution">
    <text evidence="3">The sequence shown here is derived from an EMBL/GenBank/DDBJ whole genome shotgun (WGS) entry which is preliminary data.</text>
</comment>
<evidence type="ECO:0000256" key="1">
    <source>
        <dbReference type="SAM" id="MobiDB-lite"/>
    </source>
</evidence>
<reference evidence="3" key="2">
    <citation type="journal article" date="2022" name="Microbiol. Resour. Announc.">
        <title>Metagenome Sequencing to Explore Phylogenomics of Terrestrial Cyanobacteria.</title>
        <authorList>
            <person name="Ward R.D."/>
            <person name="Stajich J.E."/>
            <person name="Johansen J.R."/>
            <person name="Huntemann M."/>
            <person name="Clum A."/>
            <person name="Foster B."/>
            <person name="Foster B."/>
            <person name="Roux S."/>
            <person name="Palaniappan K."/>
            <person name="Varghese N."/>
            <person name="Mukherjee S."/>
            <person name="Reddy T.B.K."/>
            <person name="Daum C."/>
            <person name="Copeland A."/>
            <person name="Chen I.A."/>
            <person name="Ivanova N.N."/>
            <person name="Kyrpides N.C."/>
            <person name="Shapiro N."/>
            <person name="Eloe-Fadrosh E.A."/>
            <person name="Pietrasiak N."/>
        </authorList>
    </citation>
    <scope>NUCLEOTIDE SEQUENCE</scope>
    <source>
        <strain evidence="3">JT2-VF2</strain>
    </source>
</reference>
<name>A0A951PXS6_9NOST</name>
<dbReference type="PROSITE" id="PS51352">
    <property type="entry name" value="THIOREDOXIN_2"/>
    <property type="match status" value="1"/>
</dbReference>
<evidence type="ECO:0000259" key="2">
    <source>
        <dbReference type="PROSITE" id="PS51352"/>
    </source>
</evidence>
<organism evidence="3 4">
    <name type="scientific">Mojavia pulchra JT2-VF2</name>
    <dbReference type="NCBI Taxonomy" id="287848"/>
    <lineage>
        <taxon>Bacteria</taxon>
        <taxon>Bacillati</taxon>
        <taxon>Cyanobacteriota</taxon>
        <taxon>Cyanophyceae</taxon>
        <taxon>Nostocales</taxon>
        <taxon>Nostocaceae</taxon>
    </lineage>
</organism>
<reference evidence="3" key="1">
    <citation type="submission" date="2021-05" db="EMBL/GenBank/DDBJ databases">
        <authorList>
            <person name="Pietrasiak N."/>
            <person name="Ward R."/>
            <person name="Stajich J.E."/>
            <person name="Kurbessoian T."/>
        </authorList>
    </citation>
    <scope>NUCLEOTIDE SEQUENCE</scope>
    <source>
        <strain evidence="3">JT2-VF2</strain>
    </source>
</reference>
<dbReference type="AlphaFoldDB" id="A0A951PXS6"/>
<dbReference type="InterPro" id="IPR013766">
    <property type="entry name" value="Thioredoxin_domain"/>
</dbReference>
<dbReference type="Gene3D" id="3.40.30.10">
    <property type="entry name" value="Glutaredoxin"/>
    <property type="match status" value="1"/>
</dbReference>
<dbReference type="InterPro" id="IPR000866">
    <property type="entry name" value="AhpC/TSA"/>
</dbReference>
<dbReference type="GO" id="GO:0016209">
    <property type="term" value="F:antioxidant activity"/>
    <property type="evidence" value="ECO:0007669"/>
    <property type="project" value="InterPro"/>
</dbReference>
<dbReference type="CDD" id="cd02969">
    <property type="entry name" value="PRX_like1"/>
    <property type="match status" value="1"/>
</dbReference>
<dbReference type="Pfam" id="PF00578">
    <property type="entry name" value="AhpC-TSA"/>
    <property type="match status" value="1"/>
</dbReference>